<dbReference type="PANTHER" id="PTHR39323">
    <property type="entry name" value="BLR1149 PROTEIN"/>
    <property type="match status" value="1"/>
</dbReference>
<gene>
    <name evidence="2" type="ORF">C2R22_05290</name>
</gene>
<dbReference type="PANTHER" id="PTHR39323:SF1">
    <property type="entry name" value="BLR1149 PROTEIN"/>
    <property type="match status" value="1"/>
</dbReference>
<organism evidence="2 3">
    <name type="scientific">Salinigranum rubrum</name>
    <dbReference type="NCBI Taxonomy" id="755307"/>
    <lineage>
        <taxon>Archaea</taxon>
        <taxon>Methanobacteriati</taxon>
        <taxon>Methanobacteriota</taxon>
        <taxon>Stenosarchaea group</taxon>
        <taxon>Halobacteria</taxon>
        <taxon>Halobacteriales</taxon>
        <taxon>Haloferacaceae</taxon>
        <taxon>Salinigranum</taxon>
    </lineage>
</organism>
<dbReference type="Proteomes" id="UP000236584">
    <property type="component" value="Chromosome"/>
</dbReference>
<proteinExistence type="predicted"/>
<dbReference type="CDD" id="cd07391">
    <property type="entry name" value="MPP_PF1019"/>
    <property type="match status" value="1"/>
</dbReference>
<accession>A0A2I8VPP7</accession>
<evidence type="ECO:0000313" key="2">
    <source>
        <dbReference type="EMBL" id="AUV83888.1"/>
    </source>
</evidence>
<name>A0A2I8VPP7_9EURY</name>
<protein>
    <submittedName>
        <fullName evidence="2">Metallophosphoesterase</fullName>
    </submittedName>
</protein>
<dbReference type="InterPro" id="IPR024654">
    <property type="entry name" value="Calcineurin-like_PHP_lpxH"/>
</dbReference>
<dbReference type="Pfam" id="PF12850">
    <property type="entry name" value="Metallophos_2"/>
    <property type="match status" value="1"/>
</dbReference>
<dbReference type="Gene3D" id="3.60.21.10">
    <property type="match status" value="1"/>
</dbReference>
<dbReference type="InterPro" id="IPR029052">
    <property type="entry name" value="Metallo-depent_PP-like"/>
</dbReference>
<dbReference type="SUPFAM" id="SSF56300">
    <property type="entry name" value="Metallo-dependent phosphatases"/>
    <property type="match status" value="1"/>
</dbReference>
<dbReference type="EMBL" id="CP026309">
    <property type="protein sequence ID" value="AUV83888.1"/>
    <property type="molecule type" value="Genomic_DNA"/>
</dbReference>
<sequence length="232" mass="25294">MFDAVFADRAVSFGSKALVVADLHVGRAEASDVEVPLGERADLTERLGEAVDRLAPETVVVAGDVLHEFGRVSHRAAETLALLDEVCREAGAELVLVAGNHDRMLESVWDGEVHDQYRVDAGDREVLVCHGHEEPRAEADCYVVGHDHPTITIEGQKRPCFLAGEGVYDGGDLLMLPAFSRVASGVSVNGMRARDFQSPLVSDANALRPIVWDRGREEALTFPPLGRFRKML</sequence>
<dbReference type="InterPro" id="IPR024173">
    <property type="entry name" value="Pesterase_MJ0037-like"/>
</dbReference>
<keyword evidence="3" id="KW-1185">Reference proteome</keyword>
<evidence type="ECO:0000313" key="3">
    <source>
        <dbReference type="Proteomes" id="UP000236584"/>
    </source>
</evidence>
<dbReference type="OrthoDB" id="18264at2157"/>
<feature type="domain" description="Calcineurin-like phosphoesterase" evidence="1">
    <location>
        <begin position="18"/>
        <end position="149"/>
    </location>
</feature>
<dbReference type="KEGG" id="srub:C2R22_05290"/>
<reference evidence="2 3" key="1">
    <citation type="submission" date="2018-01" db="EMBL/GenBank/DDBJ databases">
        <title>Complete genome sequence of Salinigranum rubrum GX10T, an extremely halophilic archaeon isolated from a marine solar saltern.</title>
        <authorList>
            <person name="Han S."/>
        </authorList>
    </citation>
    <scope>NUCLEOTIDE SEQUENCE [LARGE SCALE GENOMIC DNA]</scope>
    <source>
        <strain evidence="2 3">GX10</strain>
    </source>
</reference>
<dbReference type="AlphaFoldDB" id="A0A2I8VPP7"/>
<evidence type="ECO:0000259" key="1">
    <source>
        <dbReference type="Pfam" id="PF12850"/>
    </source>
</evidence>
<dbReference type="PIRSF" id="PIRSF000887">
    <property type="entry name" value="Pesterase_MJ0037"/>
    <property type="match status" value="1"/>
</dbReference>